<dbReference type="PROSITE" id="PS50943">
    <property type="entry name" value="HTH_CROC1"/>
    <property type="match status" value="1"/>
</dbReference>
<reference evidence="2 3" key="1">
    <citation type="journal article" date="2011" name="J. Bacteriol.">
        <title>Genome sequence of the mercury-methylating and pleomorphic Desulfovibrio africanus Strain Walvis Bay.</title>
        <authorList>
            <person name="Brown S.D."/>
            <person name="Wall J.D."/>
            <person name="Kucken A.M."/>
            <person name="Gilmour C.C."/>
            <person name="Podar M."/>
            <person name="Brandt C.C."/>
            <person name="Teshima H."/>
            <person name="Detter J.C."/>
            <person name="Han C.S."/>
            <person name="Land M.L."/>
            <person name="Lucas S."/>
            <person name="Han J."/>
            <person name="Pennacchio L."/>
            <person name="Nolan M."/>
            <person name="Pitluck S."/>
            <person name="Woyke T."/>
            <person name="Goodwin L."/>
            <person name="Palumbo A.V."/>
            <person name="Elias D.A."/>
        </authorList>
    </citation>
    <scope>NUCLEOTIDE SEQUENCE [LARGE SCALE GENOMIC DNA]</scope>
    <source>
        <strain evidence="2 3">Walvis Bay</strain>
    </source>
</reference>
<evidence type="ECO:0000313" key="3">
    <source>
        <dbReference type="Proteomes" id="UP000007844"/>
    </source>
</evidence>
<dbReference type="EMBL" id="CP003221">
    <property type="protein sequence ID" value="EGJ51880.1"/>
    <property type="molecule type" value="Genomic_DNA"/>
</dbReference>
<dbReference type="KEGG" id="daf:Desaf_3602"/>
<dbReference type="STRING" id="690850.Desaf_3602"/>
<organism evidence="2 3">
    <name type="scientific">Desulfocurvibacter africanus subsp. africanus str. Walvis Bay</name>
    <dbReference type="NCBI Taxonomy" id="690850"/>
    <lineage>
        <taxon>Bacteria</taxon>
        <taxon>Pseudomonadati</taxon>
        <taxon>Thermodesulfobacteriota</taxon>
        <taxon>Desulfovibrionia</taxon>
        <taxon>Desulfovibrionales</taxon>
        <taxon>Desulfovibrionaceae</taxon>
        <taxon>Desulfocurvibacter</taxon>
    </lineage>
</organism>
<dbReference type="SUPFAM" id="SSF47413">
    <property type="entry name" value="lambda repressor-like DNA-binding domains"/>
    <property type="match status" value="1"/>
</dbReference>
<dbReference type="InterPro" id="IPR010982">
    <property type="entry name" value="Lambda_DNA-bd_dom_sf"/>
</dbReference>
<evidence type="ECO:0000313" key="2">
    <source>
        <dbReference type="EMBL" id="EGJ51880.1"/>
    </source>
</evidence>
<sequence>MLARTKKLPTSTIELCFVGPKAQRQKAVAVLRSLGFVDASESTDWRKTLGFTEAELPGAVLVGARAKEGITQRDLSAKTGIPQRHISEMENAKRPIGRENARKLGEALNVSYRIFL</sequence>
<dbReference type="Pfam" id="PF01381">
    <property type="entry name" value="HTH_3"/>
    <property type="match status" value="1"/>
</dbReference>
<dbReference type="Proteomes" id="UP000007844">
    <property type="component" value="Chromosome"/>
</dbReference>
<dbReference type="RefSeq" id="WP_014261494.1">
    <property type="nucleotide sequence ID" value="NC_016629.1"/>
</dbReference>
<accession>F3YYQ4</accession>
<protein>
    <submittedName>
        <fullName evidence="2">Helix-turn-helix domain protein</fullName>
    </submittedName>
</protein>
<name>F3YYQ4_DESAF</name>
<proteinExistence type="predicted"/>
<keyword evidence="3" id="KW-1185">Reference proteome</keyword>
<dbReference type="HOGENOM" id="CLU_163847_0_0_7"/>
<feature type="domain" description="HTH cro/C1-type" evidence="1">
    <location>
        <begin position="61"/>
        <end position="115"/>
    </location>
</feature>
<dbReference type="CDD" id="cd00093">
    <property type="entry name" value="HTH_XRE"/>
    <property type="match status" value="1"/>
</dbReference>
<dbReference type="eggNOG" id="COG3093">
    <property type="taxonomic scope" value="Bacteria"/>
</dbReference>
<dbReference type="InterPro" id="IPR001387">
    <property type="entry name" value="Cro/C1-type_HTH"/>
</dbReference>
<evidence type="ECO:0000259" key="1">
    <source>
        <dbReference type="PROSITE" id="PS50943"/>
    </source>
</evidence>
<dbReference type="SMART" id="SM00530">
    <property type="entry name" value="HTH_XRE"/>
    <property type="match status" value="1"/>
</dbReference>
<dbReference type="GO" id="GO:0003677">
    <property type="term" value="F:DNA binding"/>
    <property type="evidence" value="ECO:0007669"/>
    <property type="project" value="InterPro"/>
</dbReference>
<dbReference type="Gene3D" id="1.10.260.40">
    <property type="entry name" value="lambda repressor-like DNA-binding domains"/>
    <property type="match status" value="1"/>
</dbReference>
<dbReference type="AlphaFoldDB" id="F3YYQ4"/>
<gene>
    <name evidence="2" type="ORF">Desaf_3602</name>
</gene>